<proteinExistence type="predicted"/>
<name>A0ABW6PM14_9NOCA</name>
<dbReference type="Pfam" id="PF12079">
    <property type="entry name" value="DUF3558"/>
    <property type="match status" value="1"/>
</dbReference>
<dbReference type="RefSeq" id="WP_387700042.1">
    <property type="nucleotide sequence ID" value="NZ_JBIAMX010000005.1"/>
</dbReference>
<evidence type="ECO:0000313" key="2">
    <source>
        <dbReference type="Proteomes" id="UP001601444"/>
    </source>
</evidence>
<gene>
    <name evidence="1" type="ORF">ACFYTF_11290</name>
</gene>
<dbReference type="EMBL" id="JBIAMX010000005">
    <property type="protein sequence ID" value="MFF0543407.1"/>
    <property type="molecule type" value="Genomic_DNA"/>
</dbReference>
<keyword evidence="2" id="KW-1185">Reference proteome</keyword>
<dbReference type="InterPro" id="IPR024520">
    <property type="entry name" value="DUF3558"/>
</dbReference>
<accession>A0ABW6PM14</accession>
<protein>
    <submittedName>
        <fullName evidence="1">DUF3558 domain-containing protein</fullName>
    </submittedName>
</protein>
<organism evidence="1 2">
    <name type="scientific">Nocardia thailandica</name>
    <dbReference type="NCBI Taxonomy" id="257275"/>
    <lineage>
        <taxon>Bacteria</taxon>
        <taxon>Bacillati</taxon>
        <taxon>Actinomycetota</taxon>
        <taxon>Actinomycetes</taxon>
        <taxon>Mycobacteriales</taxon>
        <taxon>Nocardiaceae</taxon>
        <taxon>Nocardia</taxon>
    </lineage>
</organism>
<evidence type="ECO:0000313" key="1">
    <source>
        <dbReference type="EMBL" id="MFF0543407.1"/>
    </source>
</evidence>
<comment type="caution">
    <text evidence="1">The sequence shown here is derived from an EMBL/GenBank/DDBJ whole genome shotgun (WGS) entry which is preliminary data.</text>
</comment>
<dbReference type="PROSITE" id="PS51257">
    <property type="entry name" value="PROKAR_LIPOPROTEIN"/>
    <property type="match status" value="1"/>
</dbReference>
<dbReference type="Proteomes" id="UP001601444">
    <property type="component" value="Unassembled WGS sequence"/>
</dbReference>
<sequence>MIGRRAAAALGCAGLLIGVATGCGRTVPGNPQPVGSGQQVNVKFDKLLRECEVVSAQQIEDAVGEGTSPEFSFFGAVCMWDLIGAPGGDGMATLAWYENGNLRNERSTYDKLKYTTENITVQGTLALQIRRPNDGDSCGVSAAAADTGVISWWINYRPGSGHPNPCDAAKKLVELTLNLAR</sequence>
<reference evidence="1 2" key="1">
    <citation type="submission" date="2024-10" db="EMBL/GenBank/DDBJ databases">
        <title>The Natural Products Discovery Center: Release of the First 8490 Sequenced Strains for Exploring Actinobacteria Biosynthetic Diversity.</title>
        <authorList>
            <person name="Kalkreuter E."/>
            <person name="Kautsar S.A."/>
            <person name="Yang D."/>
            <person name="Bader C.D."/>
            <person name="Teijaro C.N."/>
            <person name="Fluegel L."/>
            <person name="Davis C.M."/>
            <person name="Simpson J.R."/>
            <person name="Lauterbach L."/>
            <person name="Steele A.D."/>
            <person name="Gui C."/>
            <person name="Meng S."/>
            <person name="Li G."/>
            <person name="Viehrig K."/>
            <person name="Ye F."/>
            <person name="Su P."/>
            <person name="Kiefer A.F."/>
            <person name="Nichols A."/>
            <person name="Cepeda A.J."/>
            <person name="Yan W."/>
            <person name="Fan B."/>
            <person name="Jiang Y."/>
            <person name="Adhikari A."/>
            <person name="Zheng C.-J."/>
            <person name="Schuster L."/>
            <person name="Cowan T.M."/>
            <person name="Smanski M.J."/>
            <person name="Chevrette M.G."/>
            <person name="De Carvalho L.P.S."/>
            <person name="Shen B."/>
        </authorList>
    </citation>
    <scope>NUCLEOTIDE SEQUENCE [LARGE SCALE GENOMIC DNA]</scope>
    <source>
        <strain evidence="1 2">NPDC004045</strain>
    </source>
</reference>